<gene>
    <name evidence="1" type="ORF">PSFLO_00411</name>
</gene>
<name>A0A5C3ESW4_9BASI</name>
<evidence type="ECO:0000313" key="2">
    <source>
        <dbReference type="Proteomes" id="UP000323386"/>
    </source>
</evidence>
<evidence type="ECO:0000313" key="1">
    <source>
        <dbReference type="EMBL" id="SPO34940.1"/>
    </source>
</evidence>
<organism evidence="1 2">
    <name type="scientific">Pseudozyma flocculosa</name>
    <dbReference type="NCBI Taxonomy" id="84751"/>
    <lineage>
        <taxon>Eukaryota</taxon>
        <taxon>Fungi</taxon>
        <taxon>Dikarya</taxon>
        <taxon>Basidiomycota</taxon>
        <taxon>Ustilaginomycotina</taxon>
        <taxon>Ustilaginomycetes</taxon>
        <taxon>Ustilaginales</taxon>
        <taxon>Ustilaginaceae</taxon>
        <taxon>Pseudozyma</taxon>
    </lineage>
</organism>
<keyword evidence="2" id="KW-1185">Reference proteome</keyword>
<sequence>MKAKTAIRIHLQNVLSLEELRGEHPTLQNLREYGCVSWSTINDSTAHYANGFCFEINSELQEGRWGHEVVVTTLTCSNSPTHVTVEVEVSADEYDSLGWRETISRLEDEL</sequence>
<dbReference type="Proteomes" id="UP000323386">
    <property type="component" value="Unassembled WGS sequence"/>
</dbReference>
<proteinExistence type="predicted"/>
<dbReference type="EMBL" id="OOIP01000001">
    <property type="protein sequence ID" value="SPO34940.1"/>
    <property type="molecule type" value="Genomic_DNA"/>
</dbReference>
<dbReference type="AlphaFoldDB" id="A0A5C3ESW4"/>
<protein>
    <submittedName>
        <fullName evidence="1">Uncharacterized protein</fullName>
    </submittedName>
</protein>
<accession>A0A5C3ESW4</accession>
<reference evidence="1 2" key="1">
    <citation type="submission" date="2018-03" db="EMBL/GenBank/DDBJ databases">
        <authorList>
            <person name="Guldener U."/>
        </authorList>
    </citation>
    <scope>NUCLEOTIDE SEQUENCE [LARGE SCALE GENOMIC DNA]</scope>
    <source>
        <strain evidence="1 2">DAOM196992</strain>
    </source>
</reference>